<protein>
    <submittedName>
        <fullName evidence="1">Uncharacterized protein</fullName>
    </submittedName>
</protein>
<sequence length="55" mass="6422">MDTRRGKKQLGKNPRWRTEICSIRSPNRNADSEPLLFFCVNLYASSVMPFSNNFQ</sequence>
<dbReference type="InParanoid" id="A0A3N7H3G8"/>
<reference evidence="1" key="2">
    <citation type="submission" date="2017-07" db="EMBL/GenBank/DDBJ databases">
        <title>WGS assembly of Populus trichocarpa.</title>
        <authorList>
            <person name="Tuskan G."/>
            <person name="Difazio S."/>
            <person name="Jansson S."/>
            <person name="Bohlmann J."/>
            <person name="Grigoriev I."/>
            <person name="Hellsten U."/>
            <person name="Putnam N."/>
            <person name="Ralph S."/>
            <person name="Rombauts S."/>
            <person name="Salamov A."/>
            <person name="Schein J."/>
            <person name="Sterck L."/>
            <person name="Aerts A."/>
            <person name="Bhalerao R."/>
            <person name="Bhalerao R."/>
            <person name="Blaudez D."/>
            <person name="Boerjan W."/>
            <person name="Brun A."/>
            <person name="Brunner A."/>
            <person name="Busov V."/>
            <person name="Campbell M."/>
            <person name="Carlson J."/>
            <person name="Chalot M."/>
            <person name="Chapman J."/>
            <person name="Chen G."/>
            <person name="Cooper D."/>
            <person name="Coutinho P."/>
            <person name="Couturier J."/>
            <person name="Covert S."/>
            <person name="Cronk Q."/>
            <person name="Cunningham R."/>
            <person name="Davis J."/>
            <person name="Degroeve S."/>
            <person name="Dejardin A."/>
            <person name="Depamphilis C."/>
            <person name="Detter J."/>
            <person name="Dirks B."/>
            <person name="Dubchak I."/>
            <person name="Duplessis S."/>
            <person name="Ehlting J."/>
            <person name="Ellis B."/>
            <person name="Gendler K."/>
            <person name="Goodstein D."/>
            <person name="Gribskov M."/>
            <person name="Grimwood J."/>
            <person name="Groover A."/>
            <person name="Gunter L."/>
            <person name="Hamberger B."/>
            <person name="Heinze B."/>
            <person name="Helariutta Y."/>
            <person name="Henrissat B."/>
            <person name="Holligan D."/>
            <person name="Holt R."/>
            <person name="Huang W."/>
            <person name="Islam-Faridi N."/>
            <person name="Jones S."/>
            <person name="Jones-Rhoades M."/>
            <person name="Jorgensen R."/>
            <person name="Joshi C."/>
            <person name="Kangasjarvi J."/>
            <person name="Karlsson J."/>
            <person name="Kelleher C."/>
            <person name="Kirkpatrick R."/>
            <person name="Kirst M."/>
            <person name="Kohler A."/>
            <person name="Kalluri U."/>
            <person name="Larimer F."/>
            <person name="Leebens-Mack J."/>
            <person name="Leple J."/>
            <person name="Locascio P."/>
            <person name="Lou Y."/>
            <person name="Lucas S."/>
            <person name="Martin F."/>
            <person name="Montanini B."/>
            <person name="Napoli C."/>
            <person name="Nelson D."/>
            <person name="Nelson C."/>
            <person name="Nieminen K."/>
            <person name="Nilsson O."/>
            <person name="Pereda V."/>
            <person name="Peter G."/>
            <person name="Philippe R."/>
            <person name="Pilate G."/>
            <person name="Poliakov A."/>
            <person name="Razumovskaya J."/>
            <person name="Richardson P."/>
            <person name="Rinaldi C."/>
            <person name="Ritland K."/>
            <person name="Rouze P."/>
            <person name="Ryaboy D."/>
            <person name="Schmutz J."/>
            <person name="Schrader J."/>
            <person name="Segerman B."/>
            <person name="Shin H."/>
            <person name="Siddiqui A."/>
            <person name="Sterky F."/>
            <person name="Terry A."/>
            <person name="Tsai C."/>
            <person name="Uberbacher E."/>
            <person name="Unneberg P."/>
            <person name="Vahala J."/>
            <person name="Wall K."/>
            <person name="Wessler S."/>
            <person name="Yang G."/>
            <person name="Yin T."/>
            <person name="Douglas C."/>
            <person name="Marra M."/>
            <person name="Sandberg G."/>
            <person name="Van De Peer Y."/>
            <person name="Rokhsar D."/>
        </authorList>
    </citation>
    <scope>NUCLEOTIDE SEQUENCE</scope>
    <source>
        <strain evidence="1">Nisqually-1</strain>
    </source>
</reference>
<accession>A0A3N7H3G8</accession>
<evidence type="ECO:0000313" key="1">
    <source>
        <dbReference type="EMBL" id="RQO95314.1"/>
    </source>
</evidence>
<gene>
    <name evidence="1" type="ORF">POPTR_T172005</name>
</gene>
<proteinExistence type="predicted"/>
<reference evidence="1" key="1">
    <citation type="journal article" date="2006" name="Science">
        <title>The genome of black cottonwood, Populus trichocarpa (Torr. &amp; Gray).</title>
        <authorList>
            <person name="Tuskan G.A."/>
            <person name="Difazio S."/>
            <person name="Jansson S."/>
            <person name="Bohlmann J."/>
            <person name="Grigoriev I."/>
            <person name="Hellsten U."/>
            <person name="Putnam N."/>
            <person name="Ralph S."/>
            <person name="Rombauts S."/>
            <person name="Salamov A."/>
            <person name="Schein J."/>
            <person name="Sterck L."/>
            <person name="Aerts A."/>
            <person name="Bhalerao R.R."/>
            <person name="Bhalerao R.P."/>
            <person name="Blaudez D."/>
            <person name="Boerjan W."/>
            <person name="Brun A."/>
            <person name="Brunner A."/>
            <person name="Busov V."/>
            <person name="Campbell M."/>
            <person name="Carlson J."/>
            <person name="Chalot M."/>
            <person name="Chapman J."/>
            <person name="Chen G.L."/>
            <person name="Cooper D."/>
            <person name="Coutinho P.M."/>
            <person name="Couturier J."/>
            <person name="Covert S."/>
            <person name="Cronk Q."/>
            <person name="Cunningham R."/>
            <person name="Davis J."/>
            <person name="Degroeve S."/>
            <person name="Dejardin A."/>
            <person name="Depamphilis C."/>
            <person name="Detter J."/>
            <person name="Dirks B."/>
            <person name="Dubchak I."/>
            <person name="Duplessis S."/>
            <person name="Ehlting J."/>
            <person name="Ellis B."/>
            <person name="Gendler K."/>
            <person name="Goodstein D."/>
            <person name="Gribskov M."/>
            <person name="Grimwood J."/>
            <person name="Groover A."/>
            <person name="Gunter L."/>
            <person name="Hamberger B."/>
            <person name="Heinze B."/>
            <person name="Helariutta Y."/>
            <person name="Henrissat B."/>
            <person name="Holligan D."/>
            <person name="Holt R."/>
            <person name="Huang W."/>
            <person name="Islam-Faridi N."/>
            <person name="Jones S."/>
            <person name="Jones-Rhoades M."/>
            <person name="Jorgensen R."/>
            <person name="Joshi C."/>
            <person name="Kangasjarvi J."/>
            <person name="Karlsson J."/>
            <person name="Kelleher C."/>
            <person name="Kirkpatrick R."/>
            <person name="Kirst M."/>
            <person name="Kohler A."/>
            <person name="Kalluri U."/>
            <person name="Larimer F."/>
            <person name="Leebens-Mack J."/>
            <person name="Leple J.C."/>
            <person name="Locascio P."/>
            <person name="Lou Y."/>
            <person name="Lucas S."/>
            <person name="Martin F."/>
            <person name="Montanini B."/>
            <person name="Napoli C."/>
            <person name="Nelson D.R."/>
            <person name="Nelson C."/>
            <person name="Nieminen K."/>
            <person name="Nilsson O."/>
            <person name="Pereda V."/>
            <person name="Peter G."/>
            <person name="Philippe R."/>
            <person name="Pilate G."/>
            <person name="Poliakov A."/>
            <person name="Razumovskaya J."/>
            <person name="Richardson P."/>
            <person name="Rinaldi C."/>
            <person name="Ritland K."/>
            <person name="Rouze P."/>
            <person name="Ryaboy D."/>
            <person name="Schmutz J."/>
            <person name="Schrader J."/>
            <person name="Segerman B."/>
            <person name="Shin H."/>
            <person name="Siddiqui A."/>
            <person name="Sterky F."/>
            <person name="Terry A."/>
            <person name="Tsai C.J."/>
            <person name="Uberbacher E."/>
            <person name="Unneberg P."/>
            <person name="Vahala J."/>
            <person name="Wall K."/>
            <person name="Wessler S."/>
            <person name="Yang G."/>
            <person name="Yin T."/>
            <person name="Douglas C."/>
            <person name="Marra M."/>
            <person name="Sandberg G."/>
            <person name="Van de Peer Y."/>
            <person name="Rokhsar D."/>
        </authorList>
    </citation>
    <scope>NUCLEOTIDE SEQUENCE [LARGE SCALE GENOMIC DNA]</scope>
    <source>
        <strain evidence="1">Nisqually-1</strain>
    </source>
</reference>
<organism evidence="1">
    <name type="scientific">Populus trichocarpa</name>
    <name type="common">Western balsam poplar</name>
    <name type="synonym">Populus balsamifera subsp. trichocarpa</name>
    <dbReference type="NCBI Taxonomy" id="3694"/>
    <lineage>
        <taxon>Eukaryota</taxon>
        <taxon>Viridiplantae</taxon>
        <taxon>Streptophyta</taxon>
        <taxon>Embryophyta</taxon>
        <taxon>Tracheophyta</taxon>
        <taxon>Spermatophyta</taxon>
        <taxon>Magnoliopsida</taxon>
        <taxon>eudicotyledons</taxon>
        <taxon>Gunneridae</taxon>
        <taxon>Pentapetalae</taxon>
        <taxon>rosids</taxon>
        <taxon>fabids</taxon>
        <taxon>Malpighiales</taxon>
        <taxon>Salicaceae</taxon>
        <taxon>Saliceae</taxon>
        <taxon>Populus</taxon>
    </lineage>
</organism>
<dbReference type="EMBL" id="KZ623891">
    <property type="protein sequence ID" value="RQO95314.1"/>
    <property type="molecule type" value="Genomic_DNA"/>
</dbReference>
<name>A0A3N7H3G8_POPTR</name>
<dbReference type="AlphaFoldDB" id="A0A3N7H3G8"/>